<comment type="caution">
    <text evidence="2">The sequence shown here is derived from an EMBL/GenBank/DDBJ whole genome shotgun (WGS) entry which is preliminary data.</text>
</comment>
<evidence type="ECO:0000313" key="2">
    <source>
        <dbReference type="EMBL" id="MET3658120.1"/>
    </source>
</evidence>
<sequence length="34" mass="4109">MRKRNILLFIFIVVAAIMWGAVYWKFVMPIIDPR</sequence>
<protein>
    <submittedName>
        <fullName evidence="2">Uncharacterized protein</fullName>
    </submittedName>
</protein>
<reference evidence="2 3" key="1">
    <citation type="submission" date="2024-06" db="EMBL/GenBank/DDBJ databases">
        <title>Sorghum-associated microbial communities from plants grown in Nebraska, USA.</title>
        <authorList>
            <person name="Schachtman D."/>
        </authorList>
    </citation>
    <scope>NUCLEOTIDE SEQUENCE [LARGE SCALE GENOMIC DNA]</scope>
    <source>
        <strain evidence="2 3">1288</strain>
    </source>
</reference>
<organism evidence="2 3">
    <name type="scientific">Sporosarcina psychrophila</name>
    <name type="common">Bacillus psychrophilus</name>
    <dbReference type="NCBI Taxonomy" id="1476"/>
    <lineage>
        <taxon>Bacteria</taxon>
        <taxon>Bacillati</taxon>
        <taxon>Bacillota</taxon>
        <taxon>Bacilli</taxon>
        <taxon>Bacillales</taxon>
        <taxon>Caryophanaceae</taxon>
        <taxon>Sporosarcina</taxon>
    </lineage>
</organism>
<keyword evidence="3" id="KW-1185">Reference proteome</keyword>
<keyword evidence="1" id="KW-0472">Membrane</keyword>
<dbReference type="EMBL" id="JBEPME010000005">
    <property type="protein sequence ID" value="MET3658120.1"/>
    <property type="molecule type" value="Genomic_DNA"/>
</dbReference>
<evidence type="ECO:0000256" key="1">
    <source>
        <dbReference type="SAM" id="Phobius"/>
    </source>
</evidence>
<accession>A0ABV2KBW6</accession>
<proteinExistence type="predicted"/>
<keyword evidence="1" id="KW-1133">Transmembrane helix</keyword>
<dbReference type="Proteomes" id="UP001549104">
    <property type="component" value="Unassembled WGS sequence"/>
</dbReference>
<gene>
    <name evidence="2" type="ORF">ABIC55_003237</name>
</gene>
<name>A0ABV2KBW6_SPOPS</name>
<feature type="transmembrane region" description="Helical" evidence="1">
    <location>
        <begin position="7"/>
        <end position="26"/>
    </location>
</feature>
<evidence type="ECO:0000313" key="3">
    <source>
        <dbReference type="Proteomes" id="UP001549104"/>
    </source>
</evidence>
<keyword evidence="1" id="KW-0812">Transmembrane</keyword>